<feature type="region of interest" description="Disordered" evidence="1">
    <location>
        <begin position="70"/>
        <end position="109"/>
    </location>
</feature>
<feature type="compositionally biased region" description="Basic residues" evidence="1">
    <location>
        <begin position="34"/>
        <end position="47"/>
    </location>
</feature>
<evidence type="ECO:0000313" key="3">
    <source>
        <dbReference type="EMBL" id="KAK4500531.1"/>
    </source>
</evidence>
<reference evidence="3 4" key="1">
    <citation type="journal article" date="2023" name="G3 (Bethesda)">
        <title>A chromosome-level genome assembly of Zasmidium syzygii isolated from banana leaves.</title>
        <authorList>
            <person name="van Westerhoven A.C."/>
            <person name="Mehrabi R."/>
            <person name="Talebi R."/>
            <person name="Steentjes M.B.F."/>
            <person name="Corcolon B."/>
            <person name="Chong P.A."/>
            <person name="Kema G.H.J."/>
            <person name="Seidl M.F."/>
        </authorList>
    </citation>
    <scope>NUCLEOTIDE SEQUENCE [LARGE SCALE GENOMIC DNA]</scope>
    <source>
        <strain evidence="3 4">P124</strain>
    </source>
</reference>
<name>A0ABR0EH10_ZASCE</name>
<dbReference type="PANTHER" id="PTHR28232">
    <property type="entry name" value="TRANSCRIPTIONAL REGULATORY PROTEIN RXT2"/>
    <property type="match status" value="1"/>
</dbReference>
<evidence type="ECO:0000256" key="1">
    <source>
        <dbReference type="SAM" id="MobiDB-lite"/>
    </source>
</evidence>
<proteinExistence type="predicted"/>
<gene>
    <name evidence="3" type="ORF">PRZ48_008720</name>
</gene>
<feature type="compositionally biased region" description="Basic and acidic residues" evidence="1">
    <location>
        <begin position="467"/>
        <end position="478"/>
    </location>
</feature>
<feature type="compositionally biased region" description="Polar residues" evidence="1">
    <location>
        <begin position="323"/>
        <end position="336"/>
    </location>
</feature>
<dbReference type="InterPro" id="IPR013904">
    <property type="entry name" value="RXT2_N"/>
</dbReference>
<comment type="caution">
    <text evidence="3">The sequence shown here is derived from an EMBL/GenBank/DDBJ whole genome shotgun (WGS) entry which is preliminary data.</text>
</comment>
<organism evidence="3 4">
    <name type="scientific">Zasmidium cellare</name>
    <name type="common">Wine cellar mold</name>
    <name type="synonym">Racodium cellare</name>
    <dbReference type="NCBI Taxonomy" id="395010"/>
    <lineage>
        <taxon>Eukaryota</taxon>
        <taxon>Fungi</taxon>
        <taxon>Dikarya</taxon>
        <taxon>Ascomycota</taxon>
        <taxon>Pezizomycotina</taxon>
        <taxon>Dothideomycetes</taxon>
        <taxon>Dothideomycetidae</taxon>
        <taxon>Mycosphaerellales</taxon>
        <taxon>Mycosphaerellaceae</taxon>
        <taxon>Zasmidium</taxon>
    </lineage>
</organism>
<feature type="domain" description="Transcriptional regulatory protein RXT2 N-terminal" evidence="2">
    <location>
        <begin position="35"/>
        <end position="175"/>
    </location>
</feature>
<keyword evidence="4" id="KW-1185">Reference proteome</keyword>
<feature type="region of interest" description="Disordered" evidence="1">
    <location>
        <begin position="264"/>
        <end position="365"/>
    </location>
</feature>
<sequence>MAQQLHFAETIRSMKLAMKRQPNDSDSDADIPHHTNRGNKLKRKARHVQQDRLDDTGRLAYRQKVTHAGYTRHTISTNPPLFDDDGDLYSPASSDNDNDERYGQPIDENPFGEVHLEHLLRPLTSAAELPTHPSLSIPYKSKAVTQMAEEALEMLRRERNNLWKAKHLLQRFRGDADWVPCATFETEHDSALLNGEESVEGLSAVPSITMDQPTLEFEPPAETDDQMVDDVVKSAPVDHTNVVDGEVAQDGVPVDVAPDLNAAAEGETAQTQDVEMSEDASDPVAKANGDAEQPATATAENLGPEQAPHPTVSDIADREAASETASNSNGTNTHAMTTRARARSPAERSDRTPSPSPSDSASIPAVHPWFVAPSTALSDRDLGLPVNEADDTRKLLLLYVQKQEQVVRSLDALYMGLQKTDRLRQYVYRSCQAEAHLVPDGKGNMVTEMSDGEDWYDISDWGLQPWELKDGQLEKGKDEVEDVEEEGRRRPGRGRRVNRI</sequence>
<feature type="region of interest" description="Disordered" evidence="1">
    <location>
        <begin position="18"/>
        <end position="50"/>
    </location>
</feature>
<evidence type="ECO:0000259" key="2">
    <source>
        <dbReference type="Pfam" id="PF08595"/>
    </source>
</evidence>
<protein>
    <recommendedName>
        <fullName evidence="2">Transcriptional regulatory protein RXT2 N-terminal domain-containing protein</fullName>
    </recommendedName>
</protein>
<dbReference type="Proteomes" id="UP001305779">
    <property type="component" value="Unassembled WGS sequence"/>
</dbReference>
<accession>A0ABR0EH10</accession>
<feature type="region of interest" description="Disordered" evidence="1">
    <location>
        <begin position="467"/>
        <end position="500"/>
    </location>
</feature>
<evidence type="ECO:0000313" key="4">
    <source>
        <dbReference type="Proteomes" id="UP001305779"/>
    </source>
</evidence>
<feature type="compositionally biased region" description="Basic residues" evidence="1">
    <location>
        <begin position="490"/>
        <end position="500"/>
    </location>
</feature>
<dbReference type="Pfam" id="PF08595">
    <property type="entry name" value="RXT2_N"/>
    <property type="match status" value="1"/>
</dbReference>
<dbReference type="PANTHER" id="PTHR28232:SF1">
    <property type="entry name" value="TRANSCRIPTIONAL REGULATORY PROTEIN RXT2"/>
    <property type="match status" value="1"/>
</dbReference>
<dbReference type="EMBL" id="JAXOVC010000006">
    <property type="protein sequence ID" value="KAK4500531.1"/>
    <property type="molecule type" value="Genomic_DNA"/>
</dbReference>
<dbReference type="InterPro" id="IPR039602">
    <property type="entry name" value="Rxt2"/>
</dbReference>